<dbReference type="Proteomes" id="UP001501666">
    <property type="component" value="Unassembled WGS sequence"/>
</dbReference>
<organism evidence="2 3">
    <name type="scientific">Nonomuraea recticatena</name>
    <dbReference type="NCBI Taxonomy" id="46178"/>
    <lineage>
        <taxon>Bacteria</taxon>
        <taxon>Bacillati</taxon>
        <taxon>Actinomycetota</taxon>
        <taxon>Actinomycetes</taxon>
        <taxon>Streptosporangiales</taxon>
        <taxon>Streptosporangiaceae</taxon>
        <taxon>Nonomuraea</taxon>
    </lineage>
</organism>
<evidence type="ECO:0008006" key="4">
    <source>
        <dbReference type="Google" id="ProtNLM"/>
    </source>
</evidence>
<evidence type="ECO:0000256" key="1">
    <source>
        <dbReference type="SAM" id="MobiDB-lite"/>
    </source>
</evidence>
<sequence>MNDERAHAAPEDDRPADGGAGDPAVPAVPVVPVVLDGGDRRCVQLLIELSRLVAGLPSGSVVHLIATDPAAPIDLPAWCHLTGHLYLGAAPGNGRPIYALSVRADARRTEPHAPWRSTTD</sequence>
<name>A0ABN3TD27_9ACTN</name>
<protein>
    <recommendedName>
        <fullName evidence="4">Sulfurtransferase TusA family protein</fullName>
    </recommendedName>
</protein>
<feature type="compositionally biased region" description="Basic and acidic residues" evidence="1">
    <location>
        <begin position="1"/>
        <end position="16"/>
    </location>
</feature>
<dbReference type="Gene3D" id="3.30.110.40">
    <property type="entry name" value="TusA-like domain"/>
    <property type="match status" value="1"/>
</dbReference>
<evidence type="ECO:0000313" key="3">
    <source>
        <dbReference type="Proteomes" id="UP001501666"/>
    </source>
</evidence>
<feature type="region of interest" description="Disordered" evidence="1">
    <location>
        <begin position="1"/>
        <end position="25"/>
    </location>
</feature>
<dbReference type="InterPro" id="IPR036868">
    <property type="entry name" value="TusA-like_sf"/>
</dbReference>
<accession>A0ABN3TD27</accession>
<proteinExistence type="predicted"/>
<evidence type="ECO:0000313" key="2">
    <source>
        <dbReference type="EMBL" id="GAA2700855.1"/>
    </source>
</evidence>
<comment type="caution">
    <text evidence="2">The sequence shown here is derived from an EMBL/GenBank/DDBJ whole genome shotgun (WGS) entry which is preliminary data.</text>
</comment>
<dbReference type="EMBL" id="BAAATE010000062">
    <property type="protein sequence ID" value="GAA2700855.1"/>
    <property type="molecule type" value="Genomic_DNA"/>
</dbReference>
<reference evidence="2 3" key="1">
    <citation type="journal article" date="2019" name="Int. J. Syst. Evol. Microbiol.">
        <title>The Global Catalogue of Microorganisms (GCM) 10K type strain sequencing project: providing services to taxonomists for standard genome sequencing and annotation.</title>
        <authorList>
            <consortium name="The Broad Institute Genomics Platform"/>
            <consortium name="The Broad Institute Genome Sequencing Center for Infectious Disease"/>
            <person name="Wu L."/>
            <person name="Ma J."/>
        </authorList>
    </citation>
    <scope>NUCLEOTIDE SEQUENCE [LARGE SCALE GENOMIC DNA]</scope>
    <source>
        <strain evidence="2 3">JCM 6835</strain>
    </source>
</reference>
<dbReference type="CDD" id="cd00291">
    <property type="entry name" value="SirA_YedF_YeeD"/>
    <property type="match status" value="1"/>
</dbReference>
<keyword evidence="3" id="KW-1185">Reference proteome</keyword>
<dbReference type="SUPFAM" id="SSF64307">
    <property type="entry name" value="SirA-like"/>
    <property type="match status" value="1"/>
</dbReference>
<dbReference type="RefSeq" id="WP_346157754.1">
    <property type="nucleotide sequence ID" value="NZ_BAAATE010000062.1"/>
</dbReference>
<gene>
    <name evidence="2" type="ORF">GCM10010412_098260</name>
</gene>